<dbReference type="Proteomes" id="UP000053095">
    <property type="component" value="Unassembled WGS sequence"/>
</dbReference>
<dbReference type="PANTHER" id="PTHR34814:SF2">
    <property type="entry name" value="DUF3533 DOMAIN-CONTAINING PROTEIN"/>
    <property type="match status" value="1"/>
</dbReference>
<evidence type="ECO:0000256" key="1">
    <source>
        <dbReference type="SAM" id="MobiDB-lite"/>
    </source>
</evidence>
<dbReference type="AlphaFoldDB" id="A0A510NWP1"/>
<evidence type="ECO:0000313" key="4">
    <source>
        <dbReference type="EMBL" id="GAM36682.1"/>
    </source>
</evidence>
<feature type="transmembrane region" description="Helical" evidence="2">
    <location>
        <begin position="26"/>
        <end position="50"/>
    </location>
</feature>
<evidence type="ECO:0000256" key="2">
    <source>
        <dbReference type="SAM" id="Phobius"/>
    </source>
</evidence>
<proteinExistence type="predicted"/>
<reference evidence="5" key="1">
    <citation type="journal article" date="2015" name="Genome Announc.">
        <title>Draft genome sequence of Talaromyces cellulolyticus strain Y-94, a source of lignocellulosic biomass-degrading enzymes.</title>
        <authorList>
            <person name="Fujii T."/>
            <person name="Koike H."/>
            <person name="Sawayama S."/>
            <person name="Yano S."/>
            <person name="Inoue H."/>
        </authorList>
    </citation>
    <scope>NUCLEOTIDE SEQUENCE [LARGE SCALE GENOMIC DNA]</scope>
    <source>
        <strain evidence="5">Y-94</strain>
    </source>
</reference>
<dbReference type="InterPro" id="IPR053001">
    <property type="entry name" value="MNNG_permease-like"/>
</dbReference>
<sequence>MSALRPPDASPAKVTKISAKEILKPFLKALAVSFILLQFLFLGDLSYVYATLFKSSNRVQNFNFLFVDYDGGIVGQSVLDAYKRLEGESFPTLFPSSIEQFPNPHQVRNTVCDGTYWAAMYVNPGATANLAAALGVGAAGTGSANLKSLTVIWNGAKYPAFSQSEVWPNMEALVLATRSSYYLRNASYIIGSADLENEQVLNAFLDPVQATEINLQPTNQGDRVFYNTISMVMPILQQFFFMMALNGISAQFHVFTKFSWAINALFRAVVATLYTFIAALCTTGYIWGFREDWNVGAKQFVLSWMVYWLYMKINFLVFEIMTTFLSIAFVPFGVLTWILVNVASTISPFELNPSFFRWAYALPSHEAYQLLVQIWSDGCESQLYRALPIMFSWWIVCVPIAVLCVRYRCITAIQAERASVPVSETVQQAPKGRSDDRTSISNSEEYHAAETDTSVAKPIPEREDEAVRLENLAYYPSYPPWPTTQ</sequence>
<feature type="compositionally biased region" description="Basic and acidic residues" evidence="1">
    <location>
        <begin position="432"/>
        <end position="450"/>
    </location>
</feature>
<name>A0A510NWP1_TALPI</name>
<accession>A0A510NWP1</accession>
<organism evidence="4 5">
    <name type="scientific">Talaromyces pinophilus</name>
    <name type="common">Penicillium pinophilum</name>
    <dbReference type="NCBI Taxonomy" id="128442"/>
    <lineage>
        <taxon>Eukaryota</taxon>
        <taxon>Fungi</taxon>
        <taxon>Dikarya</taxon>
        <taxon>Ascomycota</taxon>
        <taxon>Pezizomycotina</taxon>
        <taxon>Eurotiomycetes</taxon>
        <taxon>Eurotiomycetidae</taxon>
        <taxon>Eurotiales</taxon>
        <taxon>Trichocomaceae</taxon>
        <taxon>Talaromyces</taxon>
        <taxon>Talaromyces sect. Talaromyces</taxon>
    </lineage>
</organism>
<feature type="transmembrane region" description="Helical" evidence="2">
    <location>
        <begin position="391"/>
        <end position="409"/>
    </location>
</feature>
<keyword evidence="2" id="KW-0812">Transmembrane</keyword>
<keyword evidence="2" id="KW-0472">Membrane</keyword>
<feature type="transmembrane region" description="Helical" evidence="2">
    <location>
        <begin position="265"/>
        <end position="287"/>
    </location>
</feature>
<dbReference type="Pfam" id="PF12051">
    <property type="entry name" value="DUF3533"/>
    <property type="match status" value="1"/>
</dbReference>
<dbReference type="InterPro" id="IPR022703">
    <property type="entry name" value="DUF3533"/>
</dbReference>
<gene>
    <name evidence="4" type="ORF">TCE0_018r05962</name>
</gene>
<feature type="domain" description="DUF3533" evidence="3">
    <location>
        <begin position="34"/>
        <end position="397"/>
    </location>
</feature>
<dbReference type="EMBL" id="DF933814">
    <property type="protein sequence ID" value="GAM36682.1"/>
    <property type="molecule type" value="Genomic_DNA"/>
</dbReference>
<evidence type="ECO:0000259" key="3">
    <source>
        <dbReference type="Pfam" id="PF12051"/>
    </source>
</evidence>
<keyword evidence="2" id="KW-1133">Transmembrane helix</keyword>
<dbReference type="GO" id="GO:0016020">
    <property type="term" value="C:membrane"/>
    <property type="evidence" value="ECO:0007669"/>
    <property type="project" value="TreeGrafter"/>
</dbReference>
<keyword evidence="5" id="KW-1185">Reference proteome</keyword>
<feature type="transmembrane region" description="Helical" evidence="2">
    <location>
        <begin position="317"/>
        <end position="340"/>
    </location>
</feature>
<evidence type="ECO:0000313" key="5">
    <source>
        <dbReference type="Proteomes" id="UP000053095"/>
    </source>
</evidence>
<dbReference type="PANTHER" id="PTHR34814">
    <property type="entry name" value="NITROSOGUANIDINE RESISTANCE PROTEIN SNG1"/>
    <property type="match status" value="1"/>
</dbReference>
<protein>
    <recommendedName>
        <fullName evidence="3">DUF3533 domain-containing protein</fullName>
    </recommendedName>
</protein>
<feature type="region of interest" description="Disordered" evidence="1">
    <location>
        <begin position="424"/>
        <end position="461"/>
    </location>
</feature>